<keyword evidence="3 7" id="KW-0547">Nucleotide-binding</keyword>
<feature type="cross-link" description="Glycyl lysine isopeptide (Lys-Gly) (interchain with G-Cter in SUMO2)" evidence="8">
    <location>
        <position position="262"/>
    </location>
</feature>
<dbReference type="PROSITE" id="PS00107">
    <property type="entry name" value="PROTEIN_KINASE_ATP"/>
    <property type="match status" value="1"/>
</dbReference>
<dbReference type="PROSITE" id="PS50011">
    <property type="entry name" value="PROTEIN_KINASE_DOM"/>
    <property type="match status" value="1"/>
</dbReference>
<dbReference type="EMBL" id="CAJZBQ010000013">
    <property type="protein sequence ID" value="CAG9315316.1"/>
    <property type="molecule type" value="Genomic_DNA"/>
</dbReference>
<dbReference type="GO" id="GO:0004674">
    <property type="term" value="F:protein serine/threonine kinase activity"/>
    <property type="evidence" value="ECO:0007669"/>
    <property type="project" value="UniProtKB-KW"/>
</dbReference>
<evidence type="ECO:0000256" key="9">
    <source>
        <dbReference type="PROSITE-ProRule" id="PRU10141"/>
    </source>
</evidence>
<sequence length="446" mass="50995">MDSIFSEIDENASKSNKFWQKVKDISRTSNDIDQNSVFEGSLKLWNSDHEWLETFFSLTTTCIYYHENDCPVMFSSISWKTVTPFSEENGKETRFGFRISSRNYFQDFYTEDEEELEKWLIHLDGVSILSDFENDYSIIKEIGKGNYGTVFLAIENSTGDEFAVKSISKELIAKSKRGISAISNEINTMRKLNHPNIISLYKVYESATDIHMVFDYAADGNLREKIENNGPMSEDQAASFLENLLFAINYMHSQNIIHRDIKLENILFMSKEDPNDFKICDFGLACELEELSGSRCGTPGYIAPEILRKEKYDFKADIYSVGILLYHLLTGKSPFTGSSLGSKTVVLIQNRNNTINFKEQRLKSISKQGIDTIRKLTSNNPDNRPNAQEALEFPWISKSEQAPKKSSVSLFFKMSQKMKPLSQGVQSQPSQNKFANLFSRLKTLVT</sequence>
<dbReference type="InterPro" id="IPR011993">
    <property type="entry name" value="PH-like_dom_sf"/>
</dbReference>
<feature type="domain" description="PH" evidence="11">
    <location>
        <begin position="35"/>
        <end position="128"/>
    </location>
</feature>
<dbReference type="FunFam" id="1.10.510.10:FF:000945">
    <property type="entry name" value="Uncharacterized protein"/>
    <property type="match status" value="1"/>
</dbReference>
<evidence type="ECO:0000259" key="11">
    <source>
        <dbReference type="PROSITE" id="PS50003"/>
    </source>
</evidence>
<evidence type="ECO:0000256" key="1">
    <source>
        <dbReference type="ARBA" id="ARBA00022527"/>
    </source>
</evidence>
<evidence type="ECO:0000256" key="10">
    <source>
        <dbReference type="RuleBase" id="RU000304"/>
    </source>
</evidence>
<keyword evidence="4" id="KW-0418">Kinase</keyword>
<feature type="binding site" evidence="7">
    <location>
        <position position="281"/>
    </location>
    <ligand>
        <name>ATP</name>
        <dbReference type="ChEBI" id="CHEBI:30616"/>
    </ligand>
</feature>
<evidence type="ECO:0000259" key="12">
    <source>
        <dbReference type="PROSITE" id="PS50011"/>
    </source>
</evidence>
<feature type="domain" description="Protein kinase" evidence="12">
    <location>
        <begin position="136"/>
        <end position="396"/>
    </location>
</feature>
<dbReference type="Gene3D" id="3.30.200.20">
    <property type="entry name" value="Phosphorylase Kinase, domain 1"/>
    <property type="match status" value="1"/>
</dbReference>
<evidence type="ECO:0008006" key="15">
    <source>
        <dbReference type="Google" id="ProtNLM"/>
    </source>
</evidence>
<evidence type="ECO:0000256" key="8">
    <source>
        <dbReference type="PIRSR" id="PIRSR630616-3"/>
    </source>
</evidence>
<dbReference type="CDD" id="cd00821">
    <property type="entry name" value="PH"/>
    <property type="match status" value="1"/>
</dbReference>
<dbReference type="Gene3D" id="2.30.29.30">
    <property type="entry name" value="Pleckstrin-homology domain (PH domain)/Phosphotyrosine-binding domain (PTB)"/>
    <property type="match status" value="1"/>
</dbReference>
<dbReference type="AlphaFoldDB" id="A0AAU9INI1"/>
<keyword evidence="5 7" id="KW-0067">ATP-binding</keyword>
<feature type="binding site" evidence="7">
    <location>
        <position position="165"/>
    </location>
    <ligand>
        <name>ATP</name>
        <dbReference type="ChEBI" id="CHEBI:30616"/>
    </ligand>
</feature>
<protein>
    <recommendedName>
        <fullName evidence="15">Protein kinase domain-containing protein</fullName>
    </recommendedName>
</protein>
<dbReference type="PROSITE" id="PS50003">
    <property type="entry name" value="PH_DOMAIN"/>
    <property type="match status" value="1"/>
</dbReference>
<gene>
    <name evidence="13" type="ORF">BSTOLATCC_MIC13090</name>
</gene>
<comment type="caution">
    <text evidence="13">The sequence shown here is derived from an EMBL/GenBank/DDBJ whole genome shotgun (WGS) entry which is preliminary data.</text>
</comment>
<evidence type="ECO:0000256" key="6">
    <source>
        <dbReference type="PIRSR" id="PIRSR630616-1"/>
    </source>
</evidence>
<feature type="binding site" evidence="7">
    <location>
        <begin position="215"/>
        <end position="217"/>
    </location>
    <ligand>
        <name>ATP</name>
        <dbReference type="ChEBI" id="CHEBI:30616"/>
    </ligand>
</feature>
<dbReference type="InterPro" id="IPR030616">
    <property type="entry name" value="Aur-like"/>
</dbReference>
<feature type="binding site" evidence="9">
    <location>
        <position position="174"/>
    </location>
    <ligand>
        <name>ATP</name>
        <dbReference type="ChEBI" id="CHEBI:30616"/>
    </ligand>
</feature>
<organism evidence="13 14">
    <name type="scientific">Blepharisma stoltei</name>
    <dbReference type="NCBI Taxonomy" id="1481888"/>
    <lineage>
        <taxon>Eukaryota</taxon>
        <taxon>Sar</taxon>
        <taxon>Alveolata</taxon>
        <taxon>Ciliophora</taxon>
        <taxon>Postciliodesmatophora</taxon>
        <taxon>Heterotrichea</taxon>
        <taxon>Heterotrichida</taxon>
        <taxon>Blepharismidae</taxon>
        <taxon>Blepharisma</taxon>
    </lineage>
</organism>
<keyword evidence="2" id="KW-0808">Transferase</keyword>
<comment type="similarity">
    <text evidence="10">Belongs to the protein kinase superfamily.</text>
</comment>
<dbReference type="InterPro" id="IPR001849">
    <property type="entry name" value="PH_domain"/>
</dbReference>
<feature type="binding site" evidence="7">
    <location>
        <begin position="264"/>
        <end position="265"/>
    </location>
    <ligand>
        <name>ATP</name>
        <dbReference type="ChEBI" id="CHEBI:30616"/>
    </ligand>
</feature>
<dbReference type="PANTHER" id="PTHR24350">
    <property type="entry name" value="SERINE/THREONINE-PROTEIN KINASE IAL-RELATED"/>
    <property type="match status" value="1"/>
</dbReference>
<name>A0AAU9INI1_9CILI</name>
<dbReference type="InterPro" id="IPR000719">
    <property type="entry name" value="Prot_kinase_dom"/>
</dbReference>
<accession>A0AAU9INI1</accession>
<proteinExistence type="inferred from homology"/>
<dbReference type="InterPro" id="IPR011009">
    <property type="entry name" value="Kinase-like_dom_sf"/>
</dbReference>
<dbReference type="SUPFAM" id="SSF50729">
    <property type="entry name" value="PH domain-like"/>
    <property type="match status" value="1"/>
</dbReference>
<dbReference type="Gene3D" id="1.10.510.10">
    <property type="entry name" value="Transferase(Phosphotransferase) domain 1"/>
    <property type="match status" value="1"/>
</dbReference>
<dbReference type="InterPro" id="IPR008271">
    <property type="entry name" value="Ser/Thr_kinase_AS"/>
</dbReference>
<reference evidence="13" key="1">
    <citation type="submission" date="2021-09" db="EMBL/GenBank/DDBJ databases">
        <authorList>
            <consortium name="AG Swart"/>
            <person name="Singh M."/>
            <person name="Singh A."/>
            <person name="Seah K."/>
            <person name="Emmerich C."/>
        </authorList>
    </citation>
    <scope>NUCLEOTIDE SEQUENCE</scope>
    <source>
        <strain evidence="13">ATCC30299</strain>
    </source>
</reference>
<dbReference type="SUPFAM" id="SSF56112">
    <property type="entry name" value="Protein kinase-like (PK-like)"/>
    <property type="match status" value="1"/>
</dbReference>
<evidence type="ECO:0000256" key="7">
    <source>
        <dbReference type="PIRSR" id="PIRSR630616-2"/>
    </source>
</evidence>
<dbReference type="PROSITE" id="PS00108">
    <property type="entry name" value="PROTEIN_KINASE_ST"/>
    <property type="match status" value="1"/>
</dbReference>
<evidence type="ECO:0000256" key="4">
    <source>
        <dbReference type="ARBA" id="ARBA00022777"/>
    </source>
</evidence>
<evidence type="ECO:0000313" key="14">
    <source>
        <dbReference type="Proteomes" id="UP001162131"/>
    </source>
</evidence>
<dbReference type="CDD" id="cd05117">
    <property type="entry name" value="STKc_CAMK"/>
    <property type="match status" value="1"/>
</dbReference>
<evidence type="ECO:0000256" key="5">
    <source>
        <dbReference type="ARBA" id="ARBA00022840"/>
    </source>
</evidence>
<dbReference type="SMART" id="SM00220">
    <property type="entry name" value="S_TKc"/>
    <property type="match status" value="1"/>
</dbReference>
<keyword evidence="14" id="KW-1185">Reference proteome</keyword>
<dbReference type="InterPro" id="IPR017441">
    <property type="entry name" value="Protein_kinase_ATP_BS"/>
</dbReference>
<dbReference type="GO" id="GO:0005524">
    <property type="term" value="F:ATP binding"/>
    <property type="evidence" value="ECO:0007669"/>
    <property type="project" value="UniProtKB-UniRule"/>
</dbReference>
<dbReference type="FunFam" id="3.30.200.20:FF:000042">
    <property type="entry name" value="Aurora kinase A"/>
    <property type="match status" value="1"/>
</dbReference>
<feature type="active site" description="Proton acceptor" evidence="6">
    <location>
        <position position="260"/>
    </location>
</feature>
<dbReference type="Pfam" id="PF00069">
    <property type="entry name" value="Pkinase"/>
    <property type="match status" value="1"/>
</dbReference>
<evidence type="ECO:0000256" key="3">
    <source>
        <dbReference type="ARBA" id="ARBA00022741"/>
    </source>
</evidence>
<keyword evidence="1 10" id="KW-0723">Serine/threonine-protein kinase</keyword>
<evidence type="ECO:0000256" key="2">
    <source>
        <dbReference type="ARBA" id="ARBA00022679"/>
    </source>
</evidence>
<dbReference type="Proteomes" id="UP001162131">
    <property type="component" value="Unassembled WGS sequence"/>
</dbReference>
<evidence type="ECO:0000313" key="13">
    <source>
        <dbReference type="EMBL" id="CAG9315316.1"/>
    </source>
</evidence>
<dbReference type="SMART" id="SM00233">
    <property type="entry name" value="PH"/>
    <property type="match status" value="1"/>
</dbReference>